<evidence type="ECO:0000313" key="1">
    <source>
        <dbReference type="EMBL" id="KAL2809231.1"/>
    </source>
</evidence>
<dbReference type="Proteomes" id="UP001610334">
    <property type="component" value="Unassembled WGS sequence"/>
</dbReference>
<reference evidence="1 2" key="1">
    <citation type="submission" date="2024-07" db="EMBL/GenBank/DDBJ databases">
        <title>Section-level genome sequencing and comparative genomics of Aspergillus sections Usti and Cavernicolus.</title>
        <authorList>
            <consortium name="Lawrence Berkeley National Laboratory"/>
            <person name="Nybo J.L."/>
            <person name="Vesth T.C."/>
            <person name="Theobald S."/>
            <person name="Frisvad J.C."/>
            <person name="Larsen T.O."/>
            <person name="Kjaerboelling I."/>
            <person name="Rothschild-Mancinelli K."/>
            <person name="Lyhne E.K."/>
            <person name="Kogle M.E."/>
            <person name="Barry K."/>
            <person name="Clum A."/>
            <person name="Na H."/>
            <person name="Ledsgaard L."/>
            <person name="Lin J."/>
            <person name="Lipzen A."/>
            <person name="Kuo A."/>
            <person name="Riley R."/>
            <person name="Mondo S."/>
            <person name="Labutti K."/>
            <person name="Haridas S."/>
            <person name="Pangalinan J."/>
            <person name="Salamov A.A."/>
            <person name="Simmons B.A."/>
            <person name="Magnuson J.K."/>
            <person name="Chen J."/>
            <person name="Drula E."/>
            <person name="Henrissat B."/>
            <person name="Wiebenga A."/>
            <person name="Lubbers R.J."/>
            <person name="Gomes A.C."/>
            <person name="Makela M.R."/>
            <person name="Stajich J."/>
            <person name="Grigoriev I.V."/>
            <person name="Mortensen U.H."/>
            <person name="De Vries R.P."/>
            <person name="Baker S.E."/>
            <person name="Andersen M.R."/>
        </authorList>
    </citation>
    <scope>NUCLEOTIDE SEQUENCE [LARGE SCALE GENOMIC DNA]</scope>
    <source>
        <strain evidence="1 2">CBS 588.65</strain>
    </source>
</reference>
<protein>
    <submittedName>
        <fullName evidence="1">Uncharacterized protein</fullName>
    </submittedName>
</protein>
<organism evidence="1 2">
    <name type="scientific">Aspergillus granulosus</name>
    <dbReference type="NCBI Taxonomy" id="176169"/>
    <lineage>
        <taxon>Eukaryota</taxon>
        <taxon>Fungi</taxon>
        <taxon>Dikarya</taxon>
        <taxon>Ascomycota</taxon>
        <taxon>Pezizomycotina</taxon>
        <taxon>Eurotiomycetes</taxon>
        <taxon>Eurotiomycetidae</taxon>
        <taxon>Eurotiales</taxon>
        <taxon>Aspergillaceae</taxon>
        <taxon>Aspergillus</taxon>
        <taxon>Aspergillus subgen. Nidulantes</taxon>
    </lineage>
</organism>
<sequence length="178" mass="20438">MPYIPTQIRHLISPVHSLCQPQPWHLQFAQRLECWRHIPRRTVSQALGICRHQTTLETRRQIHQTHHDVGATSLLQTDGLRRRGTTVRIPQISAGHSASYSSGPLYWLVSTVPRLVYYQWGPDRLITSVLSRLCPLVTRMPPLNYSATSFCFFCFFFDILLLSCSRAFYSVVVAVEGD</sequence>
<name>A0ABR4H1F1_9EURO</name>
<gene>
    <name evidence="1" type="ORF">BJX63DRAFT_406332</name>
</gene>
<evidence type="ECO:0000313" key="2">
    <source>
        <dbReference type="Proteomes" id="UP001610334"/>
    </source>
</evidence>
<proteinExistence type="predicted"/>
<comment type="caution">
    <text evidence="1">The sequence shown here is derived from an EMBL/GenBank/DDBJ whole genome shotgun (WGS) entry which is preliminary data.</text>
</comment>
<accession>A0ABR4H1F1</accession>
<dbReference type="EMBL" id="JBFXLT010000093">
    <property type="protein sequence ID" value="KAL2809231.1"/>
    <property type="molecule type" value="Genomic_DNA"/>
</dbReference>
<keyword evidence="2" id="KW-1185">Reference proteome</keyword>